<keyword evidence="2" id="KW-0813">Transport</keyword>
<dbReference type="Pfam" id="PF02080">
    <property type="entry name" value="TrkA_C"/>
    <property type="match status" value="1"/>
</dbReference>
<name>A0A7S3QEW9_9STRA</name>
<feature type="transmembrane region" description="Helical" evidence="9">
    <location>
        <begin position="135"/>
        <end position="159"/>
    </location>
</feature>
<sequence length="1235" mass="134103">MSDFIMDVGGMNMNMNMNMNSILSQAQERFLESSEQKGSLWQIIYTSIVLFLMFVALVSDRVGADMVMVSALTLLMAAEIITIEEGIQGFANEGLLTVLILFVVAAGIGHTGALDWYMGKLLGKPNNTASAQLRLMIPIAIVSAFLNNTPVVAVMIPIVQRWGKNVGVSPQQLLIPLSFASILGGTCTLIGTSTNLVVVALLQKRYPGDKVGEVGLFDLGKYGVPIAMAGMAYILIFSPFLIPGSPRFIGNRNRGEDSEVPADLDDSILLGARMTKWSAAANRTVKRSGLRDTGGVYLVSVHRAATGNVHRAVGPDFVLNVDDILYFTGLVEGFGEFCQENGLEVVTNEVEDHAMQSTIVRDDIDDEDLKMPATTLSESLKATIAFSGEGNSISESKASISSNNDELSFHQMELGIGKSTKKMALSAIPEVDRDIGMSMTSLLESDAADRRRYINYIQDAIRGRIEYNEGILSKRKKAALGPNAPPKIVAHIDTENDPRNKLTAVAINTPDRPGLLLDISKTLIRLGLNCHRTEARVVDGRSLSLWYCEVMETNVADIEEIWSVMNAMLEVESGVEAIKQKGVRIIRAFVPKGSSLIGTCVSGTNFRLKYKAAIIAVQRNGKSPSDRLSTIMFEISDILVLQVSDDSPLLIRPPTNFYKKAQKSGLVKFVKKRISSFGSLKDLVSQKSDHISDDDSSIGGREAKPKDSKAKDNGSVSDRSRTSHADGGSNIDSEDDISLGSTSHNEMQPSYDGDDIAAAYKEQVAVWKDLAAVFPSAEEENLEVHEREFLTAMEITHRSGLANYTVGDNGLDKLTGVFLVSVERPSHAKVVTSYVLPTTPLREHSVNSFDEDALKVAPTFTTISPDQTLEEGDILWFSGTANTISDLRKIPGMKIYVNEEVKKINKKVHDRRLVQAVIARRSKLVGKTVKETRFRTTFGAAVISVHREAKRIQEHPGNIKLQAGDVLLLEAGSTFVKENAESDNSFALLAEVEDSSPPRLKLLLPALVLTVAMLAVYTAGIASLLVCGMVAAILMVVCGILSQQEVRDAINWEVYITIACAFGIGSALTNSGVAGGVADGLVIVGKNIGIGDAGLYSMVYVATFLISNVVTNNAAAALLFPIAMDAAEATGADRQKMSYILMLGASASFMSPFGYTTNLLIYGPGGYKYMDFVRVGTPMQIILMFLSVIVVANDSQWYLSWIITAVIFFLVSFIYLLNIDLNKAMSKYNPLKKST</sequence>
<dbReference type="PANTHER" id="PTHR43652:SF2">
    <property type="entry name" value="BASIC AMINO ACID ANTIPORTER YFCC-RELATED"/>
    <property type="match status" value="1"/>
</dbReference>
<feature type="transmembrane region" description="Helical" evidence="9">
    <location>
        <begin position="1095"/>
        <end position="1119"/>
    </location>
</feature>
<protein>
    <recommendedName>
        <fullName evidence="13">RCK C-terminal domain-containing protein</fullName>
    </recommendedName>
</protein>
<evidence type="ECO:0000256" key="1">
    <source>
        <dbReference type="ARBA" id="ARBA00004141"/>
    </source>
</evidence>
<dbReference type="InterPro" id="IPR004680">
    <property type="entry name" value="Cit_transptr-like_dom"/>
</dbReference>
<evidence type="ECO:0000313" key="12">
    <source>
        <dbReference type="EMBL" id="CAE0475470.1"/>
    </source>
</evidence>
<dbReference type="GO" id="GO:0006813">
    <property type="term" value="P:potassium ion transport"/>
    <property type="evidence" value="ECO:0007669"/>
    <property type="project" value="InterPro"/>
</dbReference>
<dbReference type="PROSITE" id="PS51202">
    <property type="entry name" value="RCK_C"/>
    <property type="match status" value="1"/>
</dbReference>
<dbReference type="GO" id="GO:0005886">
    <property type="term" value="C:plasma membrane"/>
    <property type="evidence" value="ECO:0007669"/>
    <property type="project" value="TreeGrafter"/>
</dbReference>
<evidence type="ECO:0000256" key="6">
    <source>
        <dbReference type="ARBA" id="ARBA00023136"/>
    </source>
</evidence>
<evidence type="ECO:0000256" key="2">
    <source>
        <dbReference type="ARBA" id="ARBA00022448"/>
    </source>
</evidence>
<feature type="transmembrane region" description="Helical" evidence="9">
    <location>
        <begin position="95"/>
        <end position="114"/>
    </location>
</feature>
<feature type="domain" description="ACT" evidence="11">
    <location>
        <begin position="504"/>
        <end position="580"/>
    </location>
</feature>
<feature type="compositionally biased region" description="Basic and acidic residues" evidence="8">
    <location>
        <begin position="701"/>
        <end position="724"/>
    </location>
</feature>
<evidence type="ECO:0000256" key="3">
    <source>
        <dbReference type="ARBA" id="ARBA00022692"/>
    </source>
</evidence>
<accession>A0A7S3QEW9</accession>
<evidence type="ECO:0000256" key="4">
    <source>
        <dbReference type="ARBA" id="ARBA00022737"/>
    </source>
</evidence>
<dbReference type="InterPro" id="IPR036721">
    <property type="entry name" value="RCK_C_sf"/>
</dbReference>
<organism evidence="12">
    <name type="scientific">Chaetoceros debilis</name>
    <dbReference type="NCBI Taxonomy" id="122233"/>
    <lineage>
        <taxon>Eukaryota</taxon>
        <taxon>Sar</taxon>
        <taxon>Stramenopiles</taxon>
        <taxon>Ochrophyta</taxon>
        <taxon>Bacillariophyta</taxon>
        <taxon>Coscinodiscophyceae</taxon>
        <taxon>Chaetocerotophycidae</taxon>
        <taxon>Chaetocerotales</taxon>
        <taxon>Chaetocerotaceae</taxon>
        <taxon>Chaetoceros</taxon>
    </lineage>
</organism>
<dbReference type="FunFam" id="3.30.70.1450:FF:000009">
    <property type="entry name" value="SLC13 family permease"/>
    <property type="match status" value="1"/>
</dbReference>
<proteinExistence type="inferred from homology"/>
<feature type="transmembrane region" description="Helical" evidence="9">
    <location>
        <begin position="1198"/>
        <end position="1217"/>
    </location>
</feature>
<feature type="transmembrane region" description="Helical" evidence="9">
    <location>
        <begin position="222"/>
        <end position="242"/>
    </location>
</feature>
<evidence type="ECO:0000256" key="7">
    <source>
        <dbReference type="ARBA" id="ARBA00061614"/>
    </source>
</evidence>
<dbReference type="InterPro" id="IPR051679">
    <property type="entry name" value="DASS-Related_Transporters"/>
</dbReference>
<reference evidence="12" key="1">
    <citation type="submission" date="2021-01" db="EMBL/GenBank/DDBJ databases">
        <authorList>
            <person name="Corre E."/>
            <person name="Pelletier E."/>
            <person name="Niang G."/>
            <person name="Scheremetjew M."/>
            <person name="Finn R."/>
            <person name="Kale V."/>
            <person name="Holt S."/>
            <person name="Cochrane G."/>
            <person name="Meng A."/>
            <person name="Brown T."/>
            <person name="Cohen L."/>
        </authorList>
    </citation>
    <scope>NUCLEOTIDE SEQUENCE</scope>
    <source>
        <strain evidence="12">MM31A-1</strain>
    </source>
</reference>
<evidence type="ECO:0000256" key="5">
    <source>
        <dbReference type="ARBA" id="ARBA00022989"/>
    </source>
</evidence>
<keyword evidence="5 9" id="KW-1133">Transmembrane helix</keyword>
<evidence type="ECO:0000259" key="11">
    <source>
        <dbReference type="PROSITE" id="PS51671"/>
    </source>
</evidence>
<dbReference type="EMBL" id="HBIO01026447">
    <property type="protein sequence ID" value="CAE0475470.1"/>
    <property type="molecule type" value="Transcribed_RNA"/>
</dbReference>
<evidence type="ECO:0000256" key="9">
    <source>
        <dbReference type="SAM" id="Phobius"/>
    </source>
</evidence>
<dbReference type="PROSITE" id="PS51671">
    <property type="entry name" value="ACT"/>
    <property type="match status" value="1"/>
</dbReference>
<evidence type="ECO:0008006" key="13">
    <source>
        <dbReference type="Google" id="ProtNLM"/>
    </source>
</evidence>
<feature type="transmembrane region" description="Helical" evidence="9">
    <location>
        <begin position="1139"/>
        <end position="1160"/>
    </location>
</feature>
<dbReference type="Pfam" id="PF03600">
    <property type="entry name" value="CitMHS"/>
    <property type="match status" value="1"/>
</dbReference>
<dbReference type="InterPro" id="IPR045865">
    <property type="entry name" value="ACT-like_dom_sf"/>
</dbReference>
<dbReference type="AlphaFoldDB" id="A0A7S3QEW9"/>
<comment type="subcellular location">
    <subcellularLocation>
        <location evidence="1">Membrane</location>
        <topology evidence="1">Multi-pass membrane protein</topology>
    </subcellularLocation>
</comment>
<dbReference type="InterPro" id="IPR006037">
    <property type="entry name" value="RCK_C"/>
</dbReference>
<evidence type="ECO:0000259" key="10">
    <source>
        <dbReference type="PROSITE" id="PS51202"/>
    </source>
</evidence>
<evidence type="ECO:0000256" key="8">
    <source>
        <dbReference type="SAM" id="MobiDB-lite"/>
    </source>
</evidence>
<feature type="transmembrane region" description="Helical" evidence="9">
    <location>
        <begin position="179"/>
        <end position="202"/>
    </location>
</feature>
<dbReference type="PANTHER" id="PTHR43652">
    <property type="entry name" value="BASIC AMINO ACID ANTIPORTER YFCC-RELATED"/>
    <property type="match status" value="1"/>
</dbReference>
<dbReference type="SUPFAM" id="SSF55021">
    <property type="entry name" value="ACT-like"/>
    <property type="match status" value="1"/>
</dbReference>
<dbReference type="SUPFAM" id="SSF116726">
    <property type="entry name" value="TrkA C-terminal domain-like"/>
    <property type="match status" value="3"/>
</dbReference>
<feature type="transmembrane region" description="Helical" evidence="9">
    <location>
        <begin position="66"/>
        <end position="83"/>
    </location>
</feature>
<feature type="region of interest" description="Disordered" evidence="8">
    <location>
        <begin position="688"/>
        <end position="752"/>
    </location>
</feature>
<feature type="transmembrane region" description="Helical" evidence="9">
    <location>
        <begin position="1024"/>
        <end position="1042"/>
    </location>
</feature>
<keyword evidence="6 9" id="KW-0472">Membrane</keyword>
<gene>
    <name evidence="12" type="ORF">CDEB00056_LOCUS20323</name>
</gene>
<dbReference type="GO" id="GO:0008324">
    <property type="term" value="F:monoatomic cation transmembrane transporter activity"/>
    <property type="evidence" value="ECO:0007669"/>
    <property type="project" value="InterPro"/>
</dbReference>
<dbReference type="InterPro" id="IPR002912">
    <property type="entry name" value="ACT_dom"/>
</dbReference>
<feature type="compositionally biased region" description="Polar residues" evidence="8">
    <location>
        <begin position="739"/>
        <end position="748"/>
    </location>
</feature>
<comment type="similarity">
    <text evidence="7">Belongs to the divalent anion:Na+ symporter (DASS) superfamily. Na+/sulfate symporter (TC 2.A.47.4) family.</text>
</comment>
<feature type="transmembrane region" description="Helical" evidence="9">
    <location>
        <begin position="40"/>
        <end position="59"/>
    </location>
</feature>
<keyword evidence="3 9" id="KW-0812">Transmembrane</keyword>
<dbReference type="Gene3D" id="3.30.70.1450">
    <property type="entry name" value="Regulator of K+ conductance, C-terminal domain"/>
    <property type="match status" value="4"/>
</dbReference>
<dbReference type="GO" id="GO:0015116">
    <property type="term" value="F:sulfate transmembrane transporter activity"/>
    <property type="evidence" value="ECO:0007669"/>
    <property type="project" value="UniProtKB-ARBA"/>
</dbReference>
<feature type="domain" description="RCK C-terminal" evidence="10">
    <location>
        <begin position="899"/>
        <end position="985"/>
    </location>
</feature>
<feature type="transmembrane region" description="Helical" evidence="9">
    <location>
        <begin position="1172"/>
        <end position="1192"/>
    </location>
</feature>
<keyword evidence="4" id="KW-0677">Repeat</keyword>
<feature type="transmembrane region" description="Helical" evidence="9">
    <location>
        <begin position="1054"/>
        <end position="1083"/>
    </location>
</feature>